<name>A0A3G3MFR0_9FLOR</name>
<reference evidence="3" key="1">
    <citation type="journal article" date="2018" name="Genome Biol. Evol.">
        <title>Mitochondrial and Plastid Genomes from Coralline Red Algae Provide Insights into the Incongruent Evolutionary Histories of Organelles.</title>
        <authorList>
            <person name="Lee J."/>
            <person name="Song H.J."/>
            <person name="In Park S."/>
            <person name="Lee Y.M."/>
            <person name="Jeong S.Y."/>
            <person name="Oh Cho T."/>
            <person name="Kim J.H."/>
            <person name="Choi H.G."/>
            <person name="Choi C.G."/>
            <person name="Nelson W.A."/>
            <person name="Fredericq S."/>
            <person name="Bhattacharya D."/>
            <person name="Su Yoon H."/>
        </authorList>
    </citation>
    <scope>NUCLEOTIDE SEQUENCE</scope>
</reference>
<dbReference type="EMBL" id="MH281626">
    <property type="protein sequence ID" value="AYR05665.1"/>
    <property type="molecule type" value="Genomic_DNA"/>
</dbReference>
<keyword evidence="2" id="KW-1133">Transmembrane helix</keyword>
<dbReference type="SUPFAM" id="SSF48452">
    <property type="entry name" value="TPR-like"/>
    <property type="match status" value="1"/>
</dbReference>
<accession>A0A3G3MFR0</accession>
<evidence type="ECO:0000256" key="1">
    <source>
        <dbReference type="PROSITE-ProRule" id="PRU00339"/>
    </source>
</evidence>
<keyword evidence="3" id="KW-0934">Plastid</keyword>
<dbReference type="PROSITE" id="PS50005">
    <property type="entry name" value="TPR"/>
    <property type="match status" value="1"/>
</dbReference>
<evidence type="ECO:0000256" key="2">
    <source>
        <dbReference type="SAM" id="Phobius"/>
    </source>
</evidence>
<dbReference type="InterPro" id="IPR019734">
    <property type="entry name" value="TPR_rpt"/>
</dbReference>
<protein>
    <submittedName>
        <fullName evidence="3">Uncharacterized protein</fullName>
    </submittedName>
</protein>
<keyword evidence="1" id="KW-0802">TPR repeat</keyword>
<proteinExistence type="predicted"/>
<dbReference type="GeneID" id="38463515"/>
<feature type="transmembrane region" description="Helical" evidence="2">
    <location>
        <begin position="42"/>
        <end position="59"/>
    </location>
</feature>
<feature type="repeat" description="TPR" evidence="1">
    <location>
        <begin position="83"/>
        <end position="116"/>
    </location>
</feature>
<feature type="transmembrane region" description="Helical" evidence="2">
    <location>
        <begin position="7"/>
        <end position="30"/>
    </location>
</feature>
<dbReference type="Gene3D" id="1.25.40.10">
    <property type="entry name" value="Tetratricopeptide repeat domain"/>
    <property type="match status" value="1"/>
</dbReference>
<dbReference type="InterPro" id="IPR011990">
    <property type="entry name" value="TPR-like_helical_dom_sf"/>
</dbReference>
<keyword evidence="2" id="KW-0472">Membrane</keyword>
<organism evidence="3">
    <name type="scientific">Synarthrophyton chejuense</name>
    <dbReference type="NCBI Taxonomy" id="2485825"/>
    <lineage>
        <taxon>Eukaryota</taxon>
        <taxon>Rhodophyta</taxon>
        <taxon>Florideophyceae</taxon>
        <taxon>Corallinophycidae</taxon>
        <taxon>Hapalidiales</taxon>
        <taxon>Hapalidiaceae</taxon>
        <taxon>Melobesioideae</taxon>
        <taxon>Synarthrophyton</taxon>
    </lineage>
</organism>
<dbReference type="RefSeq" id="YP_009541656.1">
    <property type="nucleotide sequence ID" value="NC_039977.1"/>
</dbReference>
<gene>
    <name evidence="3" type="primary">ycf37</name>
</gene>
<geneLocation type="plastid" evidence="3"/>
<sequence length="167" mass="19538">MPVIYCIILLFILLPICVIITLQLIQIINLDYKHNQLKRKENLGYLALDDILFLVSIFIKKKLWFSSIKILEKQLRKDLEINYRYFNLIGFSYYGMKQYEMAKIYYSKALDCKPDYLIALKNLAKVSELTNDLSGALFAYSSILSYDPLNTFASNALIKIKNRDSRI</sequence>
<keyword evidence="2" id="KW-0812">Transmembrane</keyword>
<dbReference type="AlphaFoldDB" id="A0A3G3MFR0"/>
<dbReference type="SMART" id="SM00028">
    <property type="entry name" value="TPR"/>
    <property type="match status" value="2"/>
</dbReference>
<evidence type="ECO:0000313" key="3">
    <source>
        <dbReference type="EMBL" id="AYR05665.1"/>
    </source>
</evidence>